<dbReference type="PANTHER" id="PTHR46224:SF64">
    <property type="entry name" value="IQ MOTIF AND ANKYRIN REPEAT DOMAIN-CONTAINING PROTEIN 1"/>
    <property type="match status" value="1"/>
</dbReference>
<evidence type="ECO:0000313" key="3">
    <source>
        <dbReference type="EMBL" id="OWF35053.1"/>
    </source>
</evidence>
<feature type="repeat" description="ANK" evidence="1">
    <location>
        <begin position="786"/>
        <end position="818"/>
    </location>
</feature>
<dbReference type="InterPro" id="IPR036770">
    <property type="entry name" value="Ankyrin_rpt-contain_sf"/>
</dbReference>
<dbReference type="PANTHER" id="PTHR46224">
    <property type="entry name" value="ANKYRIN REPEAT FAMILY PROTEIN"/>
    <property type="match status" value="1"/>
</dbReference>
<evidence type="ECO:0000259" key="2">
    <source>
        <dbReference type="Pfam" id="PF20720"/>
    </source>
</evidence>
<dbReference type="Pfam" id="PF12796">
    <property type="entry name" value="Ank_2"/>
    <property type="match status" value="2"/>
</dbReference>
<feature type="repeat" description="ANK" evidence="1">
    <location>
        <begin position="654"/>
        <end position="686"/>
    </location>
</feature>
<dbReference type="Proteomes" id="UP000242188">
    <property type="component" value="Unassembled WGS sequence"/>
</dbReference>
<comment type="caution">
    <text evidence="3">The sequence shown here is derived from an EMBL/GenBank/DDBJ whole genome shotgun (WGS) entry which is preliminary data.</text>
</comment>
<feature type="repeat" description="ANK" evidence="1">
    <location>
        <begin position="753"/>
        <end position="785"/>
    </location>
</feature>
<gene>
    <name evidence="3" type="ORF">KP79_PYT11346</name>
</gene>
<reference evidence="3 4" key="1">
    <citation type="journal article" date="2017" name="Nat. Ecol. Evol.">
        <title>Scallop genome provides insights into evolution of bilaterian karyotype and development.</title>
        <authorList>
            <person name="Wang S."/>
            <person name="Zhang J."/>
            <person name="Jiao W."/>
            <person name="Li J."/>
            <person name="Xun X."/>
            <person name="Sun Y."/>
            <person name="Guo X."/>
            <person name="Huan P."/>
            <person name="Dong B."/>
            <person name="Zhang L."/>
            <person name="Hu X."/>
            <person name="Sun X."/>
            <person name="Wang J."/>
            <person name="Zhao C."/>
            <person name="Wang Y."/>
            <person name="Wang D."/>
            <person name="Huang X."/>
            <person name="Wang R."/>
            <person name="Lv J."/>
            <person name="Li Y."/>
            <person name="Zhang Z."/>
            <person name="Liu B."/>
            <person name="Lu W."/>
            <person name="Hui Y."/>
            <person name="Liang J."/>
            <person name="Zhou Z."/>
            <person name="Hou R."/>
            <person name="Li X."/>
            <person name="Liu Y."/>
            <person name="Li H."/>
            <person name="Ning X."/>
            <person name="Lin Y."/>
            <person name="Zhao L."/>
            <person name="Xing Q."/>
            <person name="Dou J."/>
            <person name="Li Y."/>
            <person name="Mao J."/>
            <person name="Guo H."/>
            <person name="Dou H."/>
            <person name="Li T."/>
            <person name="Mu C."/>
            <person name="Jiang W."/>
            <person name="Fu Q."/>
            <person name="Fu X."/>
            <person name="Miao Y."/>
            <person name="Liu J."/>
            <person name="Yu Q."/>
            <person name="Li R."/>
            <person name="Liao H."/>
            <person name="Li X."/>
            <person name="Kong Y."/>
            <person name="Jiang Z."/>
            <person name="Chourrout D."/>
            <person name="Li R."/>
            <person name="Bao Z."/>
        </authorList>
    </citation>
    <scope>NUCLEOTIDE SEQUENCE [LARGE SCALE GENOMIC DNA]</scope>
    <source>
        <strain evidence="3 4">PY_sf001</strain>
    </source>
</reference>
<evidence type="ECO:0000256" key="1">
    <source>
        <dbReference type="PROSITE-ProRule" id="PRU00023"/>
    </source>
</evidence>
<dbReference type="STRING" id="6573.A0A210PEY4"/>
<dbReference type="CDD" id="cd01670">
    <property type="entry name" value="Death"/>
    <property type="match status" value="1"/>
</dbReference>
<protein>
    <submittedName>
        <fullName evidence="3">Ankyrin-3</fullName>
    </submittedName>
</protein>
<dbReference type="InterPro" id="IPR049050">
    <property type="entry name" value="nSTAND3"/>
</dbReference>
<dbReference type="Gene3D" id="1.25.40.20">
    <property type="entry name" value="Ankyrin repeat-containing domain"/>
    <property type="match status" value="1"/>
</dbReference>
<dbReference type="AlphaFoldDB" id="A0A210PEY4"/>
<dbReference type="InterPro" id="IPR051616">
    <property type="entry name" value="Cul2-RING_E3_ligase_SR"/>
</dbReference>
<dbReference type="SMART" id="SM00248">
    <property type="entry name" value="ANK"/>
    <property type="match status" value="7"/>
</dbReference>
<dbReference type="EMBL" id="NEDP02076743">
    <property type="protein sequence ID" value="OWF35053.1"/>
    <property type="molecule type" value="Genomic_DNA"/>
</dbReference>
<feature type="domain" description="Novel STAND NTPase 3" evidence="2">
    <location>
        <begin position="162"/>
        <end position="313"/>
    </location>
</feature>
<dbReference type="SUPFAM" id="SSF48403">
    <property type="entry name" value="Ankyrin repeat"/>
    <property type="match status" value="1"/>
</dbReference>
<dbReference type="Pfam" id="PF20720">
    <property type="entry name" value="nSTAND3"/>
    <property type="match status" value="1"/>
</dbReference>
<organism evidence="3 4">
    <name type="scientific">Mizuhopecten yessoensis</name>
    <name type="common">Japanese scallop</name>
    <name type="synonym">Patinopecten yessoensis</name>
    <dbReference type="NCBI Taxonomy" id="6573"/>
    <lineage>
        <taxon>Eukaryota</taxon>
        <taxon>Metazoa</taxon>
        <taxon>Spiralia</taxon>
        <taxon>Lophotrochozoa</taxon>
        <taxon>Mollusca</taxon>
        <taxon>Bivalvia</taxon>
        <taxon>Autobranchia</taxon>
        <taxon>Pteriomorphia</taxon>
        <taxon>Pectinida</taxon>
        <taxon>Pectinoidea</taxon>
        <taxon>Pectinidae</taxon>
        <taxon>Mizuhopecten</taxon>
    </lineage>
</organism>
<evidence type="ECO:0000313" key="4">
    <source>
        <dbReference type="Proteomes" id="UP000242188"/>
    </source>
</evidence>
<sequence>MKRNHDEEIVSSRLNSRDPEVVYSRSEIKGEPDFDNIAQALGKEWTTLGTALGYRGAQLDHLREIYHGRPVQRNHVMLEMWWKVMTSRKDRCEVTQLLAKIMDDSGLRVIGEEIASCSEVSTTQEEMEMLVSKIRFDIENNSAQKEQLQCFIEEWKSRDKKYFEPRFFSNAKEMLIKNGCVTLIAPPGDGKTATCMHLALQMMDDGYSVHPMSTHRELKNCNPNEKALYILDDPIGTTMLEKKQVRKFLQRSAVINSCIEKGSTKVIVTMRKRLYKEGKHLIRDSYMAKNCIDLTAECNRLNLEEKNGIIGKHGLARDIFKGHINEEYFPGFPVLCHLLSVPDANVSEQKLDPVCVIKTQMEDLRLAKGYNYCALSLIALFDGVFDMDILLEVDRSNAPTNEKVIDVVRSCGLSGERKTFHKIRKCFDGMEDVYVIKDQIGNHRFLHDFIYDAVAVLYGAENVPVVIRHFSPAFLRCRIRVKSTNVDVGVDQIELLPKYFTKFAERISKDLQHGFITDVFTNPSILNVEFQSCLKTCLLEYPEDTRKKMLSYQPEVIYNDDKEMKKALDFAILSATPIHWMSRLGMCSFLRELLDTFGSTFLNSLPGGTMPLHFAAGYGHLDTVKLLLDFDADVNARSRLQIDESLKGIGEYYTGFTPLLYACRENHVDVVSCLLQNGANPDLVRDHGGSPMLITSDKGHHIVIRKLLDYNADPNICCEHGTSPLFLASQEGHSESAMTLLEGGAFINHKKPSGVSPLSVAVKRGHMDTALRLLNRGANIHTTDNNGNTPLHIAVLERREDIAEMLIYRGADASMLNNGGHSARSLSIEMDGTPLIKTLHGLPITKGWTK</sequence>
<dbReference type="Gene3D" id="1.10.533.10">
    <property type="entry name" value="Death Domain, Fas"/>
    <property type="match status" value="1"/>
</dbReference>
<name>A0A210PEY4_MIZYE</name>
<dbReference type="PROSITE" id="PS50088">
    <property type="entry name" value="ANK_REPEAT"/>
    <property type="match status" value="5"/>
</dbReference>
<dbReference type="SUPFAM" id="SSF47986">
    <property type="entry name" value="DEATH domain"/>
    <property type="match status" value="1"/>
</dbReference>
<keyword evidence="1" id="KW-0040">ANK repeat</keyword>
<dbReference type="InterPro" id="IPR002110">
    <property type="entry name" value="Ankyrin_rpt"/>
</dbReference>
<proteinExistence type="predicted"/>
<dbReference type="InterPro" id="IPR011029">
    <property type="entry name" value="DEATH-like_dom_sf"/>
</dbReference>
<dbReference type="OrthoDB" id="6122161at2759"/>
<accession>A0A210PEY4</accession>
<feature type="repeat" description="ANK" evidence="1">
    <location>
        <begin position="607"/>
        <end position="639"/>
    </location>
</feature>
<feature type="repeat" description="ANK" evidence="1">
    <location>
        <begin position="720"/>
        <end position="752"/>
    </location>
</feature>
<dbReference type="PROSITE" id="PS50297">
    <property type="entry name" value="ANK_REP_REGION"/>
    <property type="match status" value="5"/>
</dbReference>
<keyword evidence="4" id="KW-1185">Reference proteome</keyword>